<accession>A0A918PJN0</accession>
<proteinExistence type="predicted"/>
<protein>
    <submittedName>
        <fullName evidence="2">Uncharacterized protein</fullName>
    </submittedName>
</protein>
<keyword evidence="1" id="KW-1133">Transmembrane helix</keyword>
<reference evidence="2" key="1">
    <citation type="journal article" date="2014" name="Int. J. Syst. Evol. Microbiol.">
        <title>Complete genome sequence of Corynebacterium casei LMG S-19264T (=DSM 44701T), isolated from a smear-ripened cheese.</title>
        <authorList>
            <consortium name="US DOE Joint Genome Institute (JGI-PGF)"/>
            <person name="Walter F."/>
            <person name="Albersmeier A."/>
            <person name="Kalinowski J."/>
            <person name="Ruckert C."/>
        </authorList>
    </citation>
    <scope>NUCLEOTIDE SEQUENCE</scope>
    <source>
        <strain evidence="2">JCM 4988</strain>
    </source>
</reference>
<evidence type="ECO:0000313" key="2">
    <source>
        <dbReference type="EMBL" id="GGZ13109.1"/>
    </source>
</evidence>
<dbReference type="RefSeq" id="WP_190120838.1">
    <property type="nucleotide sequence ID" value="NZ_BMWG01000001.1"/>
</dbReference>
<gene>
    <name evidence="2" type="ORF">GCM10010387_01360</name>
</gene>
<dbReference type="Proteomes" id="UP000630936">
    <property type="component" value="Unassembled WGS sequence"/>
</dbReference>
<reference evidence="2" key="2">
    <citation type="submission" date="2020-09" db="EMBL/GenBank/DDBJ databases">
        <authorList>
            <person name="Sun Q."/>
            <person name="Ohkuma M."/>
        </authorList>
    </citation>
    <scope>NUCLEOTIDE SEQUENCE</scope>
    <source>
        <strain evidence="2">JCM 4988</strain>
    </source>
</reference>
<organism evidence="2 3">
    <name type="scientific">Streptomyces inusitatus</name>
    <dbReference type="NCBI Taxonomy" id="68221"/>
    <lineage>
        <taxon>Bacteria</taxon>
        <taxon>Bacillati</taxon>
        <taxon>Actinomycetota</taxon>
        <taxon>Actinomycetes</taxon>
        <taxon>Kitasatosporales</taxon>
        <taxon>Streptomycetaceae</taxon>
        <taxon>Streptomyces</taxon>
    </lineage>
</organism>
<keyword evidence="3" id="KW-1185">Reference proteome</keyword>
<feature type="transmembrane region" description="Helical" evidence="1">
    <location>
        <begin position="21"/>
        <end position="40"/>
    </location>
</feature>
<comment type="caution">
    <text evidence="2">The sequence shown here is derived from an EMBL/GenBank/DDBJ whole genome shotgun (WGS) entry which is preliminary data.</text>
</comment>
<sequence>MSRSRHASRPVPPPAPHRLRGTEAVVVIVIVLTATALYASPGPDAQRLDLTTVLQLVAGAALIGMGVVATLRFMRRAHLSALRLV</sequence>
<keyword evidence="1" id="KW-0472">Membrane</keyword>
<evidence type="ECO:0000313" key="3">
    <source>
        <dbReference type="Proteomes" id="UP000630936"/>
    </source>
</evidence>
<evidence type="ECO:0000256" key="1">
    <source>
        <dbReference type="SAM" id="Phobius"/>
    </source>
</evidence>
<dbReference type="EMBL" id="BMWG01000001">
    <property type="protein sequence ID" value="GGZ13109.1"/>
    <property type="molecule type" value="Genomic_DNA"/>
</dbReference>
<feature type="transmembrane region" description="Helical" evidence="1">
    <location>
        <begin position="52"/>
        <end position="74"/>
    </location>
</feature>
<keyword evidence="1" id="KW-0812">Transmembrane</keyword>
<name>A0A918PJN0_9ACTN</name>
<dbReference type="AlphaFoldDB" id="A0A918PJN0"/>